<keyword evidence="4 8" id="KW-0945">Host-virus interaction</keyword>
<dbReference type="Proteomes" id="UP000123989">
    <property type="component" value="Genome"/>
</dbReference>
<evidence type="ECO:0000313" key="10">
    <source>
        <dbReference type="EMBL" id="AIT16768.1"/>
    </source>
</evidence>
<organism evidence="10 11">
    <name type="scientific">Influenza C virus</name>
    <name type="common">C/Victoria/2/2012</name>
    <dbReference type="NCBI Taxonomy" id="1544324"/>
    <lineage>
        <taxon>Viruses</taxon>
        <taxon>Riboviria</taxon>
        <taxon>Orthornavirae</taxon>
        <taxon>Negarnaviricota</taxon>
        <taxon>Polyploviricotina</taxon>
        <taxon>Insthoviricetes</taxon>
        <taxon>Articulavirales</taxon>
        <taxon>Orthomyxoviridae</taxon>
        <taxon>Gammainfluenzavirus</taxon>
        <taxon>Gammainfluenzavirus influenzae</taxon>
        <taxon>Influenza C virus</taxon>
    </lineage>
</organism>
<dbReference type="Pfam" id="PF03555">
    <property type="entry name" value="Flu_C_NS2"/>
    <property type="match status" value="1"/>
</dbReference>
<dbReference type="InterPro" id="IPR000968">
    <property type="entry name" value="Flu_NS2"/>
</dbReference>
<dbReference type="GO" id="GO:0042025">
    <property type="term" value="C:host cell nucleus"/>
    <property type="evidence" value="ECO:0007669"/>
    <property type="project" value="UniProtKB-SubCell"/>
</dbReference>
<dbReference type="GO" id="GO:0039675">
    <property type="term" value="P:exit of virus from host cell nucleus through nuclear pore"/>
    <property type="evidence" value="ECO:0007669"/>
    <property type="project" value="UniProtKB-UniRule"/>
</dbReference>
<gene>
    <name evidence="8" type="primary">NS</name>
</gene>
<feature type="domain" description="Influenza C non-structural protein NS2" evidence="9">
    <location>
        <begin position="6"/>
        <end position="62"/>
    </location>
</feature>
<comment type="subunit">
    <text evidence="8">Interacts with protein M1. May interact with host nucleoporin RAB/HRB and exportin XPO1/CRM1.</text>
</comment>
<evidence type="ECO:0000256" key="7">
    <source>
        <dbReference type="ARBA" id="ARBA00026037"/>
    </source>
</evidence>
<feature type="short sequence motif" description="Nuclear export signal" evidence="8">
    <location>
        <begin position="122"/>
        <end position="132"/>
    </location>
</feature>
<evidence type="ECO:0000256" key="3">
    <source>
        <dbReference type="ARBA" id="ARBA00022562"/>
    </source>
</evidence>
<evidence type="ECO:0000256" key="6">
    <source>
        <dbReference type="ARBA" id="ARBA00024714"/>
    </source>
</evidence>
<keyword evidence="5 8" id="KW-0946">Virion</keyword>
<dbReference type="EMBL" id="KM504283">
    <property type="protein sequence ID" value="AIT16768.1"/>
    <property type="molecule type" value="Viral_cRNA"/>
</dbReference>
<comment type="subunit">
    <text evidence="7">Binds M1 protein. May interact with human nucleoporin RAB/HRB and exportin XPO1/CRM1.</text>
</comment>
<keyword evidence="3 8" id="KW-1048">Host nucleus</keyword>
<comment type="caution">
    <text evidence="8">Lacks conserved residue(s) required for the propagation of feature annotation.</text>
</comment>
<evidence type="ECO:0000256" key="5">
    <source>
        <dbReference type="ARBA" id="ARBA00022844"/>
    </source>
</evidence>
<evidence type="ECO:0000256" key="4">
    <source>
        <dbReference type="ARBA" id="ARBA00022581"/>
    </source>
</evidence>
<dbReference type="GO" id="GO:0044423">
    <property type="term" value="C:virion component"/>
    <property type="evidence" value="ECO:0007669"/>
    <property type="project" value="UniProtKB-UniRule"/>
</dbReference>
<name>A0A097F2U8_9ORTO</name>
<protein>
    <recommendedName>
        <fullName evidence="8">Nuclear export protein</fullName>
        <shortName evidence="8">NEP</shortName>
    </recommendedName>
    <alternativeName>
        <fullName evidence="8">Non-structural protein 2</fullName>
        <shortName evidence="8">NS2</shortName>
    </alternativeName>
</protein>
<dbReference type="InterPro" id="IPR005188">
    <property type="entry name" value="Flu_C_NS2"/>
</dbReference>
<comment type="subcellular location">
    <subcellularLocation>
        <location evidence="8">Virion</location>
    </subcellularLocation>
    <subcellularLocation>
        <location evidence="8">Host nucleus</location>
    </subcellularLocation>
</comment>
<comment type="function">
    <text evidence="6">Mediates the nuclear export of encapsidated genomic RNAs (ribonucleoproteins, RNPs). Acts as an adapter between viral RNPs complexes and the nuclear export machinery of the cell. Possesses no intrinsic RNA-binding activity, but includes a C-terminal M1-binding domain. This domain is believed to allow recognition of RNPs to which the M1 protein is bound. Because the M1 protein is not available in large quantities until the later stages of infection, such an indirect recognition mechanism probably ensures that genomic RNPs are not exported from the nucleus before sufficient quantities of viral mRNA and progeny genomic RNA have been synthesized. Furthermore, the RNPs enters the cytoplasm only when they have associated with the M1 protein that is necessary to guide them to the plasma membrane. May down-regulate viral RNA synthesis when overproduced.</text>
</comment>
<evidence type="ECO:0000313" key="11">
    <source>
        <dbReference type="Proteomes" id="UP000123989"/>
    </source>
</evidence>
<evidence type="ECO:0000259" key="9">
    <source>
        <dbReference type="Pfam" id="PF03555"/>
    </source>
</evidence>
<proteinExistence type="inferred from homology"/>
<sequence>MSDKTVKSTNLMAFVATKMLERQEDLDTCTEMQVEKMKTSTKARLRTESSFAPRTWEDAIKEEILRRSVDTSSLDRWPELKQELENVSDALKADSLWLPMKSLSLYSEVSNQEPSSIPIGEMKHQILTRLKLICSRLEKLDHNLSKAVLGIQNSEDLILIIHNRDVCKNIILMIKSLCNSLI</sequence>
<comment type="function">
    <text evidence="8">Mediates the nuclear export of encapsidated genomic RNAs (ribonucleoproteins, RNPs). Acts as an adapter between viral RNPs complexes and the nuclear export machinery of the cell. Possesses no intrinsic RNA-binding activity, but includes a C-terminal M1-binding domain. This domain is believed to allow recognition of RNPs bound to the protein M1. Since protein M1 is not available in large quantities before late stages of infection, such an indirect recognition mechanism probably ensures that genomic RNPs are not exported from the host nucleus until sufficient quantities of viral mRNA and progeny genomic RNA have been synthesized. Furthermore, the RNPs enter the host cytoplasm only when associated with the M1 protein that is necessary to guide them to the plasma membrane. May down-regulate viral RNA synthesis when overproduced.</text>
</comment>
<dbReference type="HAMAP" id="MF_04067">
    <property type="entry name" value="INFV_NEP"/>
    <property type="match status" value="1"/>
</dbReference>
<comment type="similarity">
    <text evidence="1 8">Belongs to the influenza viruses NEP family.</text>
</comment>
<evidence type="ECO:0000256" key="8">
    <source>
        <dbReference type="HAMAP-Rule" id="MF_04067"/>
    </source>
</evidence>
<accession>A0A097F2U8</accession>
<keyword evidence="2 8" id="KW-0813">Transport</keyword>
<evidence type="ECO:0000256" key="1">
    <source>
        <dbReference type="ARBA" id="ARBA00010673"/>
    </source>
</evidence>
<reference evidence="10 11" key="1">
    <citation type="submission" date="2014-09" db="EMBL/GenBank/DDBJ databases">
        <title>Biological and Genetic Characterization of C/Victoria/2/2012, a Contemporary Human Influenza C virus.</title>
        <authorList>
            <person name="Liu R."/>
            <person name="Hause B.M."/>
            <person name="Li F."/>
        </authorList>
    </citation>
    <scope>NUCLEOTIDE SEQUENCE [LARGE SCALE GENOMIC DNA]</scope>
    <source>
        <strain evidence="10">C/Victoria/2/2012</strain>
    </source>
</reference>
<evidence type="ECO:0000256" key="2">
    <source>
        <dbReference type="ARBA" id="ARBA00022448"/>
    </source>
</evidence>